<dbReference type="CDD" id="cd00093">
    <property type="entry name" value="HTH_XRE"/>
    <property type="match status" value="1"/>
</dbReference>
<protein>
    <recommendedName>
        <fullName evidence="1">HTH cro/C1-type domain-containing protein</fullName>
    </recommendedName>
</protein>
<dbReference type="AlphaFoldDB" id="A0AAI9K2Q5"/>
<dbReference type="SMART" id="SM00530">
    <property type="entry name" value="HTH_XRE"/>
    <property type="match status" value="1"/>
</dbReference>
<dbReference type="InterPro" id="IPR001387">
    <property type="entry name" value="Cro/C1-type_HTH"/>
</dbReference>
<evidence type="ECO:0000313" key="2">
    <source>
        <dbReference type="EMBL" id="GFO93239.1"/>
    </source>
</evidence>
<comment type="caution">
    <text evidence="2">The sequence shown here is derived from an EMBL/GenBank/DDBJ whole genome shotgun (WGS) entry which is preliminary data.</text>
</comment>
<feature type="domain" description="HTH cro/C1-type" evidence="1">
    <location>
        <begin position="13"/>
        <end position="67"/>
    </location>
</feature>
<dbReference type="InterPro" id="IPR010982">
    <property type="entry name" value="Lambda_DNA-bd_dom_sf"/>
</dbReference>
<dbReference type="EMBL" id="BLYL01000001">
    <property type="protein sequence ID" value="GFO93239.1"/>
    <property type="molecule type" value="Genomic_DNA"/>
</dbReference>
<dbReference type="PROSITE" id="PS50943">
    <property type="entry name" value="HTH_CROC1"/>
    <property type="match status" value="1"/>
</dbReference>
<proteinExistence type="predicted"/>
<gene>
    <name evidence="2" type="ORF">COEU31_02850</name>
</gene>
<evidence type="ECO:0000313" key="3">
    <source>
        <dbReference type="Proteomes" id="UP000660047"/>
    </source>
</evidence>
<accession>A0AAI9K2Q5</accession>
<evidence type="ECO:0000259" key="1">
    <source>
        <dbReference type="PROSITE" id="PS50943"/>
    </source>
</evidence>
<reference evidence="2" key="1">
    <citation type="submission" date="2020-06" db="EMBL/GenBank/DDBJ databases">
        <title>Characterization of fructooligosaccharide metabolism and fructooligosaccharide-degrading enzymes in human commensal butyrate producers.</title>
        <authorList>
            <person name="Tanno H."/>
            <person name="Fujii T."/>
            <person name="Hirano K."/>
            <person name="Maeno S."/>
            <person name="Tonozuka T."/>
            <person name="Sakamoto M."/>
            <person name="Ohkuma M."/>
            <person name="Tochio T."/>
            <person name="Endo A."/>
        </authorList>
    </citation>
    <scope>NUCLEOTIDE SEQUENCE</scope>
    <source>
        <strain evidence="2">JCM 31265</strain>
    </source>
</reference>
<sequence>MKPHSSNPLPALLRYFRQKAGLTQQDVAAALSISRSGYANYEEGRNIPNIEQAIKLSELLNHDFLYAYTLSSRYMQGHPKPLQIVMEDNSYMTAIESNQSTADMLGNYRSLSDSDRQLIDTFVANLASKNSRL</sequence>
<dbReference type="Gene3D" id="1.10.260.40">
    <property type="entry name" value="lambda repressor-like DNA-binding domains"/>
    <property type="match status" value="1"/>
</dbReference>
<name>A0AAI9K2Q5_9FIRM</name>
<dbReference type="SUPFAM" id="SSF47413">
    <property type="entry name" value="lambda repressor-like DNA-binding domains"/>
    <property type="match status" value="1"/>
</dbReference>
<dbReference type="GO" id="GO:0003677">
    <property type="term" value="F:DNA binding"/>
    <property type="evidence" value="ECO:0007669"/>
    <property type="project" value="InterPro"/>
</dbReference>
<dbReference type="Proteomes" id="UP000660047">
    <property type="component" value="Unassembled WGS sequence"/>
</dbReference>
<organism evidence="2 3">
    <name type="scientific">Coprococcus eutactus</name>
    <dbReference type="NCBI Taxonomy" id="33043"/>
    <lineage>
        <taxon>Bacteria</taxon>
        <taxon>Bacillati</taxon>
        <taxon>Bacillota</taxon>
        <taxon>Clostridia</taxon>
        <taxon>Lachnospirales</taxon>
        <taxon>Lachnospiraceae</taxon>
        <taxon>Coprococcus</taxon>
    </lineage>
</organism>
<dbReference type="RefSeq" id="WP_015535007.1">
    <property type="nucleotide sequence ID" value="NZ_BLYL01000001.1"/>
</dbReference>
<dbReference type="Pfam" id="PF01381">
    <property type="entry name" value="HTH_3"/>
    <property type="match status" value="1"/>
</dbReference>